<dbReference type="InterPro" id="IPR036259">
    <property type="entry name" value="MFS_trans_sf"/>
</dbReference>
<dbReference type="Proteomes" id="UP001314166">
    <property type="component" value="Unassembled WGS sequence"/>
</dbReference>
<reference evidence="7 8" key="1">
    <citation type="submission" date="2023-10" db="EMBL/GenBank/DDBJ databases">
        <authorList>
            <person name="Botero Cardona J."/>
        </authorList>
    </citation>
    <scope>NUCLEOTIDE SEQUENCE [LARGE SCALE GENOMIC DNA]</scope>
    <source>
        <strain evidence="7 8">R-55214</strain>
    </source>
</reference>
<keyword evidence="3 6" id="KW-0812">Transmembrane</keyword>
<gene>
    <name evidence="7" type="ORF">R55214_HHFBAMCI_00271</name>
</gene>
<keyword evidence="4 6" id="KW-1133">Transmembrane helix</keyword>
<feature type="transmembrane region" description="Helical" evidence="6">
    <location>
        <begin position="232"/>
        <end position="257"/>
    </location>
</feature>
<feature type="transmembrane region" description="Helical" evidence="6">
    <location>
        <begin position="27"/>
        <end position="45"/>
    </location>
</feature>
<dbReference type="Pfam" id="PF07690">
    <property type="entry name" value="MFS_1"/>
    <property type="match status" value="1"/>
</dbReference>
<proteinExistence type="predicted"/>
<sequence length="419" mass="45762">MKNKITEGNSLLQQSNRQIQKATTSDFFGHLVSSTLTFVISLSILKNTGSALSYGTSLIFGPVATAICAPIIGKLVDYIPHKKLMLASQIILMVWLGTASTLLATHTFPTFPVFITTLIIINLHLNLLDITLSSSATAMVVEEQIPKLNSLEQISISASNIIGPSLAGLMFSFIKISTIFSFSIIIEGIVLLLMTTLDFALISNNQNFANSSSTKQLPSKSSFFNWLKNQKIVLNIIILGGILNFFLALLTVGLPYLLLHHLHASSSQIGLNESISGVGFIIGSVLSSRIKINDQEIPIKKLGIYMGAIAVPLLVITMALSFNNHFLPSYLSILVAEVIIYILIIIINIISRIFLQTQVNKQYQGRTFSALTIVTNVMNPVGLFVFGAVFQYSSFAIPLLSSTLAFILMGVYITRLKEN</sequence>
<evidence type="ECO:0000256" key="1">
    <source>
        <dbReference type="ARBA" id="ARBA00004651"/>
    </source>
</evidence>
<protein>
    <submittedName>
        <fullName evidence="7">MFS family (AraJ)</fullName>
    </submittedName>
</protein>
<evidence type="ECO:0000256" key="4">
    <source>
        <dbReference type="ARBA" id="ARBA00022989"/>
    </source>
</evidence>
<feature type="transmembrane region" description="Helical" evidence="6">
    <location>
        <begin position="395"/>
        <end position="414"/>
    </location>
</feature>
<evidence type="ECO:0000256" key="3">
    <source>
        <dbReference type="ARBA" id="ARBA00022692"/>
    </source>
</evidence>
<keyword evidence="5 6" id="KW-0472">Membrane</keyword>
<accession>A0ABM9MNS8</accession>
<evidence type="ECO:0000256" key="6">
    <source>
        <dbReference type="SAM" id="Phobius"/>
    </source>
</evidence>
<keyword evidence="8" id="KW-1185">Reference proteome</keyword>
<name>A0ABM9MNS8_9LACO</name>
<keyword evidence="2" id="KW-1003">Cell membrane</keyword>
<feature type="transmembrane region" description="Helical" evidence="6">
    <location>
        <begin position="269"/>
        <end position="290"/>
    </location>
</feature>
<dbReference type="InterPro" id="IPR011701">
    <property type="entry name" value="MFS"/>
</dbReference>
<evidence type="ECO:0000313" key="8">
    <source>
        <dbReference type="Proteomes" id="UP001314166"/>
    </source>
</evidence>
<feature type="transmembrane region" description="Helical" evidence="6">
    <location>
        <begin position="84"/>
        <end position="105"/>
    </location>
</feature>
<comment type="caution">
    <text evidence="7">The sequence shown here is derived from an EMBL/GenBank/DDBJ whole genome shotgun (WGS) entry which is preliminary data.</text>
</comment>
<feature type="transmembrane region" description="Helical" evidence="6">
    <location>
        <begin position="367"/>
        <end position="389"/>
    </location>
</feature>
<dbReference type="Gene3D" id="1.20.1250.20">
    <property type="entry name" value="MFS general substrate transporter like domains"/>
    <property type="match status" value="1"/>
</dbReference>
<dbReference type="CDD" id="cd06173">
    <property type="entry name" value="MFS_MefA_like"/>
    <property type="match status" value="1"/>
</dbReference>
<dbReference type="SUPFAM" id="SSF103473">
    <property type="entry name" value="MFS general substrate transporter"/>
    <property type="match status" value="1"/>
</dbReference>
<feature type="transmembrane region" description="Helical" evidence="6">
    <location>
        <begin position="180"/>
        <end position="202"/>
    </location>
</feature>
<feature type="transmembrane region" description="Helical" evidence="6">
    <location>
        <begin position="329"/>
        <end position="355"/>
    </location>
</feature>
<dbReference type="EMBL" id="CAUZMB010000001">
    <property type="protein sequence ID" value="CAK1229264.1"/>
    <property type="molecule type" value="Genomic_DNA"/>
</dbReference>
<comment type="subcellular location">
    <subcellularLocation>
        <location evidence="1">Cell membrane</location>
        <topology evidence="1">Multi-pass membrane protein</topology>
    </subcellularLocation>
</comment>
<feature type="transmembrane region" description="Helical" evidence="6">
    <location>
        <begin position="302"/>
        <end position="323"/>
    </location>
</feature>
<organism evidence="7 8">
    <name type="scientific">Fructobacillus evanidus</name>
    <dbReference type="NCBI Taxonomy" id="3064281"/>
    <lineage>
        <taxon>Bacteria</taxon>
        <taxon>Bacillati</taxon>
        <taxon>Bacillota</taxon>
        <taxon>Bacilli</taxon>
        <taxon>Lactobacillales</taxon>
        <taxon>Lactobacillaceae</taxon>
        <taxon>Fructobacillus</taxon>
    </lineage>
</organism>
<evidence type="ECO:0000313" key="7">
    <source>
        <dbReference type="EMBL" id="CAK1229264.1"/>
    </source>
</evidence>
<evidence type="ECO:0000256" key="2">
    <source>
        <dbReference type="ARBA" id="ARBA00022475"/>
    </source>
</evidence>
<dbReference type="RefSeq" id="WP_338343300.1">
    <property type="nucleotide sequence ID" value="NZ_CAUZLH010000001.1"/>
</dbReference>
<dbReference type="PANTHER" id="PTHR23513">
    <property type="entry name" value="INTEGRAL MEMBRANE EFFLUX PROTEIN-RELATED"/>
    <property type="match status" value="1"/>
</dbReference>
<dbReference type="PANTHER" id="PTHR23513:SF11">
    <property type="entry name" value="STAPHYLOFERRIN A TRANSPORTER"/>
    <property type="match status" value="1"/>
</dbReference>
<feature type="transmembrane region" description="Helical" evidence="6">
    <location>
        <begin position="51"/>
        <end position="72"/>
    </location>
</feature>
<evidence type="ECO:0000256" key="5">
    <source>
        <dbReference type="ARBA" id="ARBA00023136"/>
    </source>
</evidence>